<name>C5E9T4_BIFLI</name>
<dbReference type="AlphaFoldDB" id="C5E9T4"/>
<reference evidence="2" key="1">
    <citation type="submission" date="2008-08" db="EMBL/GenBank/DDBJ databases">
        <title>Annotation of Bifidobacterium longum subsp. infantis CCUG 52486.</title>
        <authorList>
            <consortium name="The Broad Institute Genome Sequencing Platform"/>
            <person name="Gougoulias C."/>
            <person name="Tuohy K.M."/>
            <person name="Gibson G.R."/>
            <person name="Ward D."/>
            <person name="Mehta T."/>
            <person name="Young S."/>
            <person name="Jaffe D."/>
            <person name="Gnerre S."/>
            <person name="Berlin A."/>
            <person name="Heiman D."/>
            <person name="Hepburn T."/>
            <person name="Shea T."/>
            <person name="Sykes S."/>
            <person name="Alvarado L."/>
            <person name="Kodira C."/>
            <person name="Borodovsky M."/>
            <person name="Lander E."/>
            <person name="Galagan J."/>
            <person name="Nusbaum C."/>
            <person name="Birren B."/>
        </authorList>
    </citation>
    <scope>NUCLEOTIDE SEQUENCE [LARGE SCALE GENOMIC DNA]</scope>
    <source>
        <strain evidence="2">CCUG 52486</strain>
    </source>
</reference>
<evidence type="ECO:0000256" key="1">
    <source>
        <dbReference type="SAM" id="MobiDB-lite"/>
    </source>
</evidence>
<gene>
    <name evidence="2" type="ORF">BLIG_00729</name>
</gene>
<proteinExistence type="predicted"/>
<feature type="region of interest" description="Disordered" evidence="1">
    <location>
        <begin position="78"/>
        <end position="128"/>
    </location>
</feature>
<dbReference type="EMBL" id="DS990239">
    <property type="protein sequence ID" value="EEQ54778.1"/>
    <property type="molecule type" value="Genomic_DNA"/>
</dbReference>
<evidence type="ECO:0000313" key="2">
    <source>
        <dbReference type="EMBL" id="EEQ54778.1"/>
    </source>
</evidence>
<dbReference type="HOGENOM" id="CLU_1755296_0_0_11"/>
<organism evidence="2">
    <name type="scientific">Bifidobacterium longum subsp. infantis CCUG 52486</name>
    <dbReference type="NCBI Taxonomy" id="537937"/>
    <lineage>
        <taxon>Bacteria</taxon>
        <taxon>Bacillati</taxon>
        <taxon>Actinomycetota</taxon>
        <taxon>Actinomycetes</taxon>
        <taxon>Bifidobacteriales</taxon>
        <taxon>Bifidobacteriaceae</taxon>
        <taxon>Bifidobacterium</taxon>
    </lineage>
</organism>
<sequence>MTLVLLLDRCPDQLAADMRREYGLGMHDLDPLETAALAANLPAGSLVWQTLDTPRAWTFDQYLAVLRIEQMNQWIWANGDPRKRGPQPRPLPRPGQHHATPEATGPAMEAGSENPEPDGNTIRRTRTIKAVGMSVEQLDRFMSQRFTTVNRVENRPQTGQP</sequence>
<protein>
    <submittedName>
        <fullName evidence="2">Uncharacterized protein</fullName>
    </submittedName>
</protein>
<dbReference type="RefSeq" id="WP_007051838.1">
    <property type="nucleotide sequence ID" value="NZ_DS990239.1"/>
</dbReference>
<dbReference type="Proteomes" id="UP000005084">
    <property type="component" value="Unassembled WGS sequence"/>
</dbReference>
<accession>C5E9T4</accession>